<feature type="region of interest" description="Disordered" evidence="1">
    <location>
        <begin position="333"/>
        <end position="353"/>
    </location>
</feature>
<reference evidence="3" key="2">
    <citation type="submission" date="2025-08" db="UniProtKB">
        <authorList>
            <consortium name="RefSeq"/>
        </authorList>
    </citation>
    <scope>IDENTIFICATION</scope>
    <source>
        <strain evidence="3">MV-25-SWS-2005</strain>
        <tissue evidence="3">Whole body</tissue>
    </source>
</reference>
<dbReference type="KEGG" id="dpo:117183491"/>
<evidence type="ECO:0000256" key="1">
    <source>
        <dbReference type="SAM" id="MobiDB-lite"/>
    </source>
</evidence>
<evidence type="ECO:0000313" key="2">
    <source>
        <dbReference type="Proteomes" id="UP000001819"/>
    </source>
</evidence>
<dbReference type="Proteomes" id="UP000001819">
    <property type="component" value="Chromosome 3"/>
</dbReference>
<keyword evidence="2" id="KW-1185">Reference proteome</keyword>
<feature type="compositionally biased region" description="Low complexity" evidence="1">
    <location>
        <begin position="488"/>
        <end position="498"/>
    </location>
</feature>
<sequence>MISRSSTMLICARMANRCVTHCLAAKPSEARLELSRRFSQACLLCPERDAKKTQSLCEIRTIGTVEPTSEDEFFSEDSEIDASSAAEGLHGQALDMDSSARLMADNDDQWDQLKKLAPEEINQNTCQAEDTISVKTLTARDKGASSIAYQSRKGYHDIRRRRFSRRSSGRFGEDKDSTSAPGTTDDYDHCISLAVDDILAGCPVSEAGWFHESWITNEANSPLAEDERTGPAVRYNNESYDLADFTDFLESIEETKSFAASEIEALFKEYVASTNTQLEADRTVYDECMNQAVQAANIFNDAEDPEFRANTLSPNLSVYKACMRWKVRGKGGLRTRSKEERVPAPTNLSGSKKGANQVYLDEMQSVWYRDRVATSTDALNADQETDMADAFNTEIASKIFFDKMQSMWDHNRADSSTSTSRKDQDLASTTDADSDFGEFLRCESEAPEANNTIKPYRPFKTIQVPADSKATRSKISTGLDKSLKSLRPAAPKAPAKPGKGIRKLPADKLAVSKGDAKGRRLHTNLTETQSHTQVVLAVLQQALDELKSGKSRLKTTIKITKPEK</sequence>
<feature type="region of interest" description="Disordered" evidence="1">
    <location>
        <begin position="464"/>
        <end position="502"/>
    </location>
</feature>
<gene>
    <name evidence="3" type="primary">spaw</name>
</gene>
<dbReference type="RefSeq" id="XP_033233212.1">
    <property type="nucleotide sequence ID" value="XM_033377321.1"/>
</dbReference>
<proteinExistence type="predicted"/>
<name>A0A6I8VQ92_DROPS</name>
<dbReference type="InParanoid" id="A0A6I8VQ92"/>
<accession>A0A6I8VQ92</accession>
<feature type="region of interest" description="Disordered" evidence="1">
    <location>
        <begin position="411"/>
        <end position="432"/>
    </location>
</feature>
<dbReference type="AlphaFoldDB" id="A0A6I8VQ92"/>
<protein>
    <submittedName>
        <fullName evidence="3">Uncharacterized protein spaw</fullName>
    </submittedName>
</protein>
<organism evidence="2 3">
    <name type="scientific">Drosophila pseudoobscura pseudoobscura</name>
    <name type="common">Fruit fly</name>
    <dbReference type="NCBI Taxonomy" id="46245"/>
    <lineage>
        <taxon>Eukaryota</taxon>
        <taxon>Metazoa</taxon>
        <taxon>Ecdysozoa</taxon>
        <taxon>Arthropoda</taxon>
        <taxon>Hexapoda</taxon>
        <taxon>Insecta</taxon>
        <taxon>Pterygota</taxon>
        <taxon>Neoptera</taxon>
        <taxon>Endopterygota</taxon>
        <taxon>Diptera</taxon>
        <taxon>Brachycera</taxon>
        <taxon>Muscomorpha</taxon>
        <taxon>Ephydroidea</taxon>
        <taxon>Drosophilidae</taxon>
        <taxon>Drosophila</taxon>
        <taxon>Sophophora</taxon>
    </lineage>
</organism>
<evidence type="ECO:0000313" key="3">
    <source>
        <dbReference type="RefSeq" id="XP_033233212.1"/>
    </source>
</evidence>
<reference evidence="2" key="1">
    <citation type="submission" date="2024-06" db="UniProtKB">
        <authorList>
            <consortium name="RefSeq"/>
        </authorList>
    </citation>
    <scope>NUCLEOTIDE SEQUENCE [LARGE SCALE GENOMIC DNA]</scope>
    <source>
        <strain evidence="2">MV2-25</strain>
    </source>
</reference>